<sequence>MGSIPFVWSPIVEATDAKHMIFSEPSLSFATFNEDSLSFREKFLHWLTEHLKWIPLEKYCEEGWPSEQIQLIIERCHFRPSSIEVEFTALFDECISSCCHLGAEIEESGFYSIPRRGSFLCFIDRKNGTFTIQSLEQ</sequence>
<evidence type="ECO:0000313" key="2">
    <source>
        <dbReference type="Proteomes" id="UP001161497"/>
    </source>
</evidence>
<organism evidence="1 2">
    <name type="scientific">Candidatus Methylacidiphilum fumarolicum</name>
    <dbReference type="NCBI Taxonomy" id="591154"/>
    <lineage>
        <taxon>Bacteria</taxon>
        <taxon>Pseudomonadati</taxon>
        <taxon>Verrucomicrobiota</taxon>
        <taxon>Methylacidiphilae</taxon>
        <taxon>Methylacidiphilales</taxon>
        <taxon>Methylacidiphilaceae</taxon>
        <taxon>Methylacidiphilum (ex Ratnadevi et al. 2023)</taxon>
    </lineage>
</organism>
<dbReference type="EMBL" id="OX458932">
    <property type="protein sequence ID" value="CAI9086469.1"/>
    <property type="molecule type" value="Genomic_DNA"/>
</dbReference>
<proteinExistence type="predicted"/>
<name>A0ABM9IFJ9_9BACT</name>
<evidence type="ECO:0000313" key="1">
    <source>
        <dbReference type="EMBL" id="CAI9086469.1"/>
    </source>
</evidence>
<dbReference type="RefSeq" id="WP_009059552.1">
    <property type="nucleotide sequence ID" value="NZ_LXJS01000033.1"/>
</dbReference>
<gene>
    <name evidence="1" type="ORF">MFUM_2157</name>
</gene>
<dbReference type="Proteomes" id="UP001161497">
    <property type="component" value="Chromosome"/>
</dbReference>
<accession>A0ABM9IFJ9</accession>
<reference evidence="1" key="1">
    <citation type="submission" date="2023-03" db="EMBL/GenBank/DDBJ databases">
        <authorList>
            <person name="Cremers G."/>
            <person name="Picone N."/>
        </authorList>
    </citation>
    <scope>NUCLEOTIDE SEQUENCE</scope>
    <source>
        <strain evidence="1">Sample_alias</strain>
    </source>
</reference>
<keyword evidence="2" id="KW-1185">Reference proteome</keyword>
<protein>
    <submittedName>
        <fullName evidence="1">Uncharacterized protein</fullName>
    </submittedName>
</protein>